<evidence type="ECO:0000256" key="10">
    <source>
        <dbReference type="SAM" id="Phobius"/>
    </source>
</evidence>
<comment type="catalytic activity">
    <reaction evidence="8">
        <text>Fe(2+)(in) = Fe(2+)(out)</text>
        <dbReference type="Rhea" id="RHEA:28486"/>
        <dbReference type="ChEBI" id="CHEBI:29033"/>
    </reaction>
    <physiologicalReaction direction="left-to-right" evidence="8">
        <dbReference type="Rhea" id="RHEA:28487"/>
    </physiologicalReaction>
</comment>
<dbReference type="CDD" id="cd02436">
    <property type="entry name" value="Nodulin-21"/>
    <property type="match status" value="1"/>
</dbReference>
<accession>A0A7J7HI11</accession>
<evidence type="ECO:0000313" key="12">
    <source>
        <dbReference type="Proteomes" id="UP000593564"/>
    </source>
</evidence>
<dbReference type="AlphaFoldDB" id="A0A7J7HI11"/>
<feature type="transmembrane region" description="Helical" evidence="10">
    <location>
        <begin position="580"/>
        <end position="604"/>
    </location>
</feature>
<dbReference type="GO" id="GO:0005774">
    <property type="term" value="C:vacuolar membrane"/>
    <property type="evidence" value="ECO:0007669"/>
    <property type="project" value="UniProtKB-SubCell"/>
</dbReference>
<protein>
    <submittedName>
        <fullName evidence="11">Uncharacterized protein</fullName>
    </submittedName>
</protein>
<feature type="transmembrane region" description="Helical" evidence="10">
    <location>
        <begin position="520"/>
        <end position="538"/>
    </location>
</feature>
<reference evidence="11 12" key="2">
    <citation type="submission" date="2020-07" db="EMBL/GenBank/DDBJ databases">
        <title>Genome assembly of wild tea tree DASZ reveals pedigree and selection history of tea varieties.</title>
        <authorList>
            <person name="Zhang W."/>
        </authorList>
    </citation>
    <scope>NUCLEOTIDE SEQUENCE [LARGE SCALE GENOMIC DNA]</scope>
    <source>
        <strain evidence="12">cv. G240</strain>
        <tissue evidence="11">Leaf</tissue>
    </source>
</reference>
<keyword evidence="7 10" id="KW-0472">Membrane</keyword>
<comment type="similarity">
    <text evidence="2">Belongs to the CCC1 family.</text>
</comment>
<keyword evidence="3" id="KW-0410">Iron transport</keyword>
<reference evidence="12" key="1">
    <citation type="journal article" date="2020" name="Nat. Commun.">
        <title>Genome assembly of wild tea tree DASZ reveals pedigree and selection history of tea varieties.</title>
        <authorList>
            <person name="Zhang W."/>
            <person name="Zhang Y."/>
            <person name="Qiu H."/>
            <person name="Guo Y."/>
            <person name="Wan H."/>
            <person name="Zhang X."/>
            <person name="Scossa F."/>
            <person name="Alseekh S."/>
            <person name="Zhang Q."/>
            <person name="Wang P."/>
            <person name="Xu L."/>
            <person name="Schmidt M.H."/>
            <person name="Jia X."/>
            <person name="Li D."/>
            <person name="Zhu A."/>
            <person name="Guo F."/>
            <person name="Chen W."/>
            <person name="Ni D."/>
            <person name="Usadel B."/>
            <person name="Fernie A.R."/>
            <person name="Wen W."/>
        </authorList>
    </citation>
    <scope>NUCLEOTIDE SEQUENCE [LARGE SCALE GENOMIC DNA]</scope>
    <source>
        <strain evidence="12">cv. G240</strain>
    </source>
</reference>
<organism evidence="11 12">
    <name type="scientific">Camellia sinensis</name>
    <name type="common">Tea plant</name>
    <name type="synonym">Thea sinensis</name>
    <dbReference type="NCBI Taxonomy" id="4442"/>
    <lineage>
        <taxon>Eukaryota</taxon>
        <taxon>Viridiplantae</taxon>
        <taxon>Streptophyta</taxon>
        <taxon>Embryophyta</taxon>
        <taxon>Tracheophyta</taxon>
        <taxon>Spermatophyta</taxon>
        <taxon>Magnoliopsida</taxon>
        <taxon>eudicotyledons</taxon>
        <taxon>Gunneridae</taxon>
        <taxon>Pentapetalae</taxon>
        <taxon>asterids</taxon>
        <taxon>Ericales</taxon>
        <taxon>Theaceae</taxon>
        <taxon>Camellia</taxon>
    </lineage>
</organism>
<evidence type="ECO:0000256" key="4">
    <source>
        <dbReference type="ARBA" id="ARBA00022554"/>
    </source>
</evidence>
<evidence type="ECO:0000256" key="9">
    <source>
        <dbReference type="SAM" id="MobiDB-lite"/>
    </source>
</evidence>
<keyword evidence="3" id="KW-0406">Ion transport</keyword>
<comment type="subcellular location">
    <subcellularLocation>
        <location evidence="1">Vacuole membrane</location>
        <topology evidence="1">Multi-pass membrane protein</topology>
    </subcellularLocation>
</comment>
<evidence type="ECO:0000256" key="6">
    <source>
        <dbReference type="ARBA" id="ARBA00022989"/>
    </source>
</evidence>
<feature type="compositionally biased region" description="Pro residues" evidence="9">
    <location>
        <begin position="19"/>
        <end position="30"/>
    </location>
</feature>
<feature type="compositionally biased region" description="Low complexity" evidence="9">
    <location>
        <begin position="46"/>
        <end position="57"/>
    </location>
</feature>
<keyword evidence="6 10" id="KW-1133">Transmembrane helix</keyword>
<feature type="compositionally biased region" description="Low complexity" evidence="9">
    <location>
        <begin position="288"/>
        <end position="300"/>
    </location>
</feature>
<evidence type="ECO:0000256" key="7">
    <source>
        <dbReference type="ARBA" id="ARBA00023136"/>
    </source>
</evidence>
<keyword evidence="4" id="KW-0926">Vacuole</keyword>
<dbReference type="PANTHER" id="PTHR38530">
    <property type="entry name" value="OS06G0468300 PROTEIN"/>
    <property type="match status" value="1"/>
</dbReference>
<dbReference type="EMBL" id="JACBKZ010000004">
    <property type="protein sequence ID" value="KAF5952037.1"/>
    <property type="molecule type" value="Genomic_DNA"/>
</dbReference>
<feature type="transmembrane region" description="Helical" evidence="10">
    <location>
        <begin position="611"/>
        <end position="632"/>
    </location>
</feature>
<dbReference type="GO" id="GO:0006826">
    <property type="term" value="P:iron ion transport"/>
    <property type="evidence" value="ECO:0007669"/>
    <property type="project" value="UniProtKB-KW"/>
</dbReference>
<feature type="region of interest" description="Disordered" evidence="9">
    <location>
        <begin position="1"/>
        <end position="60"/>
    </location>
</feature>
<sequence length="669" mass="73743">MRDNSPQPQPINPTKTLPFPSPPPPPPPQSPSRKRLLSNPNPKQCSTSSDSSLSSDSSSERFRKKTRDLPNFSDCHCCGLHINTSNPKNKLQTLDSVWRIVLLCKRCIERVESAELCSYCFSKADSDCYRCRDCERCIHRECVAKYRWSSYCCLELGFSVCVDCWVPKLLANSNRVYKRRNNARVSKSLEDVVIDAKSVVKKKTAVVAKAKENALRKAMVARKAVELANSALELVAKKDDNGATVVVDDAELAFQLHRAMNSSPRISKNFCFLPVPRIRYCDGDLSARSSGSRVSSHPSATAPNNKLNENVDATISEPVYVSPLDSSSHICLGNLKQDGLAYYTRRCKKEKECRVNGGEIVGDCNLGDDNNWIVESQTCQKQVKLEYDLDDTRYQSQLTCDGNATVFHEGRCNGKPDRYMLKYSKRPVGFKPISNSEPKILYDDSSVENLCYQNLTIRDSIHNFCKIDMNLWNETDGENNLDYSQRAQWLRAAVLGANDGLVSIASLMMGVGAIKKDVKVMVLTGFAGLVAGACSMAIGEFVSVYSQLDIEVAQMKREKRMKENGGNGREFEKEKLPNPIQAATASALAFTVGAIVPLLAAAFIENHRVRLGVVVAAVSLALVVFGGIGAVLGKTHVVRSCARVVVGGWMAMAITFGLTKLISSTGLQM</sequence>
<name>A0A7J7HI11_CAMSI</name>
<gene>
    <name evidence="11" type="ORF">HYC85_009981</name>
</gene>
<feature type="region of interest" description="Disordered" evidence="9">
    <location>
        <begin position="288"/>
        <end position="308"/>
    </location>
</feature>
<dbReference type="GO" id="GO:0005384">
    <property type="term" value="F:manganese ion transmembrane transporter activity"/>
    <property type="evidence" value="ECO:0007669"/>
    <property type="project" value="InterPro"/>
</dbReference>
<evidence type="ECO:0000256" key="1">
    <source>
        <dbReference type="ARBA" id="ARBA00004128"/>
    </source>
</evidence>
<feature type="transmembrane region" description="Helical" evidence="10">
    <location>
        <begin position="644"/>
        <end position="663"/>
    </location>
</feature>
<comment type="caution">
    <text evidence="11">The sequence shown here is derived from an EMBL/GenBank/DDBJ whole genome shotgun (WGS) entry which is preliminary data.</text>
</comment>
<keyword evidence="3" id="KW-0408">Iron</keyword>
<dbReference type="InterPro" id="IPR008217">
    <property type="entry name" value="Ccc1_fam"/>
</dbReference>
<evidence type="ECO:0000256" key="8">
    <source>
        <dbReference type="ARBA" id="ARBA00044464"/>
    </source>
</evidence>
<keyword evidence="3" id="KW-0813">Transport</keyword>
<dbReference type="Proteomes" id="UP000593564">
    <property type="component" value="Unassembled WGS sequence"/>
</dbReference>
<proteinExistence type="inferred from homology"/>
<evidence type="ECO:0000256" key="5">
    <source>
        <dbReference type="ARBA" id="ARBA00022692"/>
    </source>
</evidence>
<evidence type="ECO:0000256" key="3">
    <source>
        <dbReference type="ARBA" id="ARBA00022496"/>
    </source>
</evidence>
<evidence type="ECO:0000313" key="11">
    <source>
        <dbReference type="EMBL" id="KAF5952037.1"/>
    </source>
</evidence>
<dbReference type="GO" id="GO:0030026">
    <property type="term" value="P:intracellular manganese ion homeostasis"/>
    <property type="evidence" value="ECO:0007669"/>
    <property type="project" value="InterPro"/>
</dbReference>
<feature type="transmembrane region" description="Helical" evidence="10">
    <location>
        <begin position="489"/>
        <end position="508"/>
    </location>
</feature>
<keyword evidence="5 10" id="KW-0812">Transmembrane</keyword>
<dbReference type="Pfam" id="PF01988">
    <property type="entry name" value="VIT1"/>
    <property type="match status" value="2"/>
</dbReference>
<keyword evidence="12" id="KW-1185">Reference proteome</keyword>
<evidence type="ECO:0000256" key="2">
    <source>
        <dbReference type="ARBA" id="ARBA00007049"/>
    </source>
</evidence>